<reference evidence="1 2" key="1">
    <citation type="submission" date="2023-01" db="EMBL/GenBank/DDBJ databases">
        <authorList>
            <person name="Whitehead M."/>
        </authorList>
    </citation>
    <scope>NUCLEOTIDE SEQUENCE [LARGE SCALE GENOMIC DNA]</scope>
</reference>
<evidence type="ECO:0000313" key="1">
    <source>
        <dbReference type="EMBL" id="CAI6364616.1"/>
    </source>
</evidence>
<dbReference type="EMBL" id="CARXXK010000004">
    <property type="protein sequence ID" value="CAI6364616.1"/>
    <property type="molecule type" value="Genomic_DNA"/>
</dbReference>
<dbReference type="AlphaFoldDB" id="A0AAV0XA95"/>
<proteinExistence type="predicted"/>
<comment type="caution">
    <text evidence="1">The sequence shown here is derived from an EMBL/GenBank/DDBJ whole genome shotgun (WGS) entry which is preliminary data.</text>
</comment>
<organism evidence="1 2">
    <name type="scientific">Macrosiphum euphorbiae</name>
    <name type="common">potato aphid</name>
    <dbReference type="NCBI Taxonomy" id="13131"/>
    <lineage>
        <taxon>Eukaryota</taxon>
        <taxon>Metazoa</taxon>
        <taxon>Ecdysozoa</taxon>
        <taxon>Arthropoda</taxon>
        <taxon>Hexapoda</taxon>
        <taxon>Insecta</taxon>
        <taxon>Pterygota</taxon>
        <taxon>Neoptera</taxon>
        <taxon>Paraneoptera</taxon>
        <taxon>Hemiptera</taxon>
        <taxon>Sternorrhyncha</taxon>
        <taxon>Aphidomorpha</taxon>
        <taxon>Aphidoidea</taxon>
        <taxon>Aphididae</taxon>
        <taxon>Macrosiphini</taxon>
        <taxon>Macrosiphum</taxon>
    </lineage>
</organism>
<name>A0AAV0XA95_9HEMI</name>
<sequence>MFVDVARVIMIDKKEDEHASELCKSQALGDSTVTTICNAIPSEEPPIKGSSHLPCHRITIARCELNIE</sequence>
<accession>A0AAV0XA95</accession>
<dbReference type="Proteomes" id="UP001160148">
    <property type="component" value="Unassembled WGS sequence"/>
</dbReference>
<gene>
    <name evidence="1" type="ORF">MEUPH1_LOCUS19419</name>
</gene>
<evidence type="ECO:0000313" key="2">
    <source>
        <dbReference type="Proteomes" id="UP001160148"/>
    </source>
</evidence>
<keyword evidence="2" id="KW-1185">Reference proteome</keyword>
<protein>
    <submittedName>
        <fullName evidence="1">Uncharacterized protein</fullName>
    </submittedName>
</protein>